<comment type="caution">
    <text evidence="2">The sequence shown here is derived from an EMBL/GenBank/DDBJ whole genome shotgun (WGS) entry which is preliminary data.</text>
</comment>
<protein>
    <submittedName>
        <fullName evidence="2">Uncharacterized protein</fullName>
    </submittedName>
</protein>
<dbReference type="GeneID" id="69116637"/>
<feature type="transmembrane region" description="Helical" evidence="1">
    <location>
        <begin position="12"/>
        <end position="37"/>
    </location>
</feature>
<proteinExistence type="predicted"/>
<keyword evidence="1" id="KW-0812">Transmembrane</keyword>
<keyword evidence="3" id="KW-1185">Reference proteome</keyword>
<sequence>MGMGRSLELSGSALLFVFEAVTLVALVVLVGPVLWPIDDPRSAALAGAFALALVALAAAMWRARTVDVTYSPGYDIAWNPSAFPGQAAKERWVKAVRRLPRGEDEDGEE</sequence>
<feature type="transmembrane region" description="Helical" evidence="1">
    <location>
        <begin position="43"/>
        <end position="61"/>
    </location>
</feature>
<evidence type="ECO:0000313" key="2">
    <source>
        <dbReference type="EMBL" id="MFC3477435.1"/>
    </source>
</evidence>
<accession>A0ABD5NDM0</accession>
<evidence type="ECO:0000256" key="1">
    <source>
        <dbReference type="SAM" id="Phobius"/>
    </source>
</evidence>
<reference evidence="2 3" key="1">
    <citation type="journal article" date="2019" name="Int. J. Syst. Evol. Microbiol.">
        <title>The Global Catalogue of Microorganisms (GCM) 10K type strain sequencing project: providing services to taxonomists for standard genome sequencing and annotation.</title>
        <authorList>
            <consortium name="The Broad Institute Genomics Platform"/>
            <consortium name="The Broad Institute Genome Sequencing Center for Infectious Disease"/>
            <person name="Wu L."/>
            <person name="Ma J."/>
        </authorList>
    </citation>
    <scope>NUCLEOTIDE SEQUENCE [LARGE SCALE GENOMIC DNA]</scope>
    <source>
        <strain evidence="2 3">CGMCC 1.12562</strain>
    </source>
</reference>
<dbReference type="Proteomes" id="UP001595660">
    <property type="component" value="Unassembled WGS sequence"/>
</dbReference>
<evidence type="ECO:0000313" key="3">
    <source>
        <dbReference type="Proteomes" id="UP001595660"/>
    </source>
</evidence>
<keyword evidence="1" id="KW-0472">Membrane</keyword>
<dbReference type="EMBL" id="JBHRWN010000002">
    <property type="protein sequence ID" value="MFC3477435.1"/>
    <property type="molecule type" value="Genomic_DNA"/>
</dbReference>
<dbReference type="AlphaFoldDB" id="A0ABD5NDM0"/>
<keyword evidence="1" id="KW-1133">Transmembrane helix</keyword>
<gene>
    <name evidence="2" type="ORF">ACFOKC_06825</name>
</gene>
<organism evidence="2 3">
    <name type="scientific">Halobacterium litoreum</name>
    <dbReference type="NCBI Taxonomy" id="2039234"/>
    <lineage>
        <taxon>Archaea</taxon>
        <taxon>Methanobacteriati</taxon>
        <taxon>Methanobacteriota</taxon>
        <taxon>Stenosarchaea group</taxon>
        <taxon>Halobacteria</taxon>
        <taxon>Halobacteriales</taxon>
        <taxon>Halobacteriaceae</taxon>
        <taxon>Halobacterium</taxon>
    </lineage>
</organism>
<dbReference type="InterPro" id="IPR058313">
    <property type="entry name" value="DUF8000"/>
</dbReference>
<name>A0ABD5NDM0_9EURY</name>
<dbReference type="RefSeq" id="WP_232571438.1">
    <property type="nucleotide sequence ID" value="NZ_CP089466.1"/>
</dbReference>
<dbReference type="Pfam" id="PF26007">
    <property type="entry name" value="DUF8000"/>
    <property type="match status" value="1"/>
</dbReference>